<organism evidence="1">
    <name type="scientific">Panicum hallii</name>
    <dbReference type="NCBI Taxonomy" id="206008"/>
    <lineage>
        <taxon>Eukaryota</taxon>
        <taxon>Viridiplantae</taxon>
        <taxon>Streptophyta</taxon>
        <taxon>Embryophyta</taxon>
        <taxon>Tracheophyta</taxon>
        <taxon>Spermatophyta</taxon>
        <taxon>Magnoliopsida</taxon>
        <taxon>Liliopsida</taxon>
        <taxon>Poales</taxon>
        <taxon>Poaceae</taxon>
        <taxon>PACMAD clade</taxon>
        <taxon>Panicoideae</taxon>
        <taxon>Panicodae</taxon>
        <taxon>Paniceae</taxon>
        <taxon>Panicinae</taxon>
        <taxon>Panicum</taxon>
        <taxon>Panicum sect. Panicum</taxon>
    </lineage>
</organism>
<evidence type="ECO:0000313" key="1">
    <source>
        <dbReference type="EMBL" id="PVH48511.1"/>
    </source>
</evidence>
<protein>
    <submittedName>
        <fullName evidence="1">Uncharacterized protein</fullName>
    </submittedName>
</protein>
<name>A0A2T8JF29_9POAL</name>
<dbReference type="EMBL" id="CM008049">
    <property type="protein sequence ID" value="PVH48511.1"/>
    <property type="molecule type" value="Genomic_DNA"/>
</dbReference>
<proteinExistence type="predicted"/>
<reference evidence="1" key="1">
    <citation type="submission" date="2018-04" db="EMBL/GenBank/DDBJ databases">
        <title>WGS assembly of Panicum hallii.</title>
        <authorList>
            <person name="Lovell J."/>
            <person name="Jenkins J."/>
            <person name="Lowry D."/>
            <person name="Mamidi S."/>
            <person name="Sreedasyam A."/>
            <person name="Weng X."/>
            <person name="Barry K."/>
            <person name="Bonette J."/>
            <person name="Campitelli B."/>
            <person name="Daum C."/>
            <person name="Gordon S."/>
            <person name="Gould B."/>
            <person name="Lipzen A."/>
            <person name="Macqueen A."/>
            <person name="Palacio-Mejia J."/>
            <person name="Plott C."/>
            <person name="Shakirov E."/>
            <person name="Shu S."/>
            <person name="Yoshinaga Y."/>
            <person name="Zane M."/>
            <person name="Rokhsar D."/>
            <person name="Grimwood J."/>
            <person name="Schmutz J."/>
            <person name="Juenger T."/>
        </authorList>
    </citation>
    <scope>NUCLEOTIDE SEQUENCE [LARGE SCALE GENOMIC DNA]</scope>
    <source>
        <strain evidence="1">FIL2</strain>
    </source>
</reference>
<dbReference type="Proteomes" id="UP000243499">
    <property type="component" value="Chromosome 4"/>
</dbReference>
<gene>
    <name evidence="1" type="ORF">PAHAL_4G346500</name>
</gene>
<dbReference type="AlphaFoldDB" id="A0A2T8JF29"/>
<dbReference type="Gramene" id="PVH48511">
    <property type="protein sequence ID" value="PVH48511"/>
    <property type="gene ID" value="PAHAL_4G346500"/>
</dbReference>
<sequence>MPERKAMCRLLYTRGRRAVAGQLACSGGRRRPRLSRKLTAALSHRFPSVRSLARTKTWPCPRTARSILRARGRGRAARTEKTRAAPVLACYLVGLASRNLRRGLAPVDLLECQYQATNTGILLLQQVRHFSSKQLITLAGKMQ</sequence>
<accession>A0A2T8JF29</accession>